<evidence type="ECO:0000259" key="2">
    <source>
        <dbReference type="Pfam" id="PF07589"/>
    </source>
</evidence>
<dbReference type="NCBIfam" id="TIGR02913">
    <property type="entry name" value="HAF_rpt"/>
    <property type="match status" value="4"/>
</dbReference>
<organism evidence="3 4">
    <name type="scientific">Massilia rubra</name>
    <dbReference type="NCBI Taxonomy" id="2607910"/>
    <lineage>
        <taxon>Bacteria</taxon>
        <taxon>Pseudomonadati</taxon>
        <taxon>Pseudomonadota</taxon>
        <taxon>Betaproteobacteria</taxon>
        <taxon>Burkholderiales</taxon>
        <taxon>Oxalobacteraceae</taxon>
        <taxon>Telluria group</taxon>
        <taxon>Massilia</taxon>
    </lineage>
</organism>
<accession>A0ABX0LMX8</accession>
<evidence type="ECO:0000313" key="4">
    <source>
        <dbReference type="Proteomes" id="UP000785613"/>
    </source>
</evidence>
<dbReference type="Pfam" id="PF11949">
    <property type="entry name" value="DUF3466"/>
    <property type="match status" value="1"/>
</dbReference>
<gene>
    <name evidence="3" type="ORF">F0185_21875</name>
</gene>
<dbReference type="NCBIfam" id="NF038126">
    <property type="entry name" value="PEP_CTERM_FxDxF"/>
    <property type="match status" value="1"/>
</dbReference>
<dbReference type="NCBIfam" id="TIGR02595">
    <property type="entry name" value="PEP_CTERM"/>
    <property type="match status" value="1"/>
</dbReference>
<dbReference type="Proteomes" id="UP000785613">
    <property type="component" value="Unassembled WGS sequence"/>
</dbReference>
<feature type="signal peptide" evidence="1">
    <location>
        <begin position="1"/>
        <end position="32"/>
    </location>
</feature>
<dbReference type="Pfam" id="PF07589">
    <property type="entry name" value="PEP-CTERM"/>
    <property type="match status" value="1"/>
</dbReference>
<keyword evidence="4" id="KW-1185">Reference proteome</keyword>
<dbReference type="EMBL" id="VUYU01000016">
    <property type="protein sequence ID" value="NHZ36221.1"/>
    <property type="molecule type" value="Genomic_DNA"/>
</dbReference>
<feature type="chain" id="PRO_5046403315" evidence="1">
    <location>
        <begin position="33"/>
        <end position="390"/>
    </location>
</feature>
<dbReference type="InterPro" id="IPR022562">
    <property type="entry name" value="DUF3466"/>
</dbReference>
<protein>
    <submittedName>
        <fullName evidence="3">DUF3466 family protein</fullName>
    </submittedName>
</protein>
<feature type="domain" description="Ice-binding protein C-terminal" evidence="2">
    <location>
        <begin position="359"/>
        <end position="383"/>
    </location>
</feature>
<reference evidence="3 4" key="1">
    <citation type="submission" date="2019-09" db="EMBL/GenBank/DDBJ databases">
        <title>Taxonomy of Antarctic Massilia spp.: description of Massilia rubra sp. nov., Massilia aquatica sp. nov., Massilia mucilaginosa sp. nov., Massilia frigida sp. nov. isolated from streams, lakes and regoliths.</title>
        <authorList>
            <person name="Holochova P."/>
            <person name="Sedlacek I."/>
            <person name="Kralova S."/>
            <person name="Maslanova I."/>
            <person name="Busse H.-J."/>
            <person name="Stankova E."/>
            <person name="Vrbovska V."/>
            <person name="Kovarovic V."/>
            <person name="Bartak M."/>
            <person name="Svec P."/>
            <person name="Pantucek R."/>
        </authorList>
    </citation>
    <scope>NUCLEOTIDE SEQUENCE [LARGE SCALE GENOMIC DNA]</scope>
    <source>
        <strain evidence="3 4">CCM 8692</strain>
    </source>
</reference>
<dbReference type="InterPro" id="IPR013424">
    <property type="entry name" value="Ice-binding_C"/>
</dbReference>
<evidence type="ECO:0000313" key="3">
    <source>
        <dbReference type="EMBL" id="NHZ36221.1"/>
    </source>
</evidence>
<name>A0ABX0LMX8_9BURK</name>
<comment type="caution">
    <text evidence="3">The sequence shown here is derived from an EMBL/GenBank/DDBJ whole genome shotgun (WGS) entry which is preliminary data.</text>
</comment>
<keyword evidence="1" id="KW-0732">Signal</keyword>
<proteinExistence type="predicted"/>
<dbReference type="InterPro" id="IPR014262">
    <property type="entry name" value="HAF_rpt"/>
</dbReference>
<sequence>MVSIPHRKTLMTFGRSLLSALLLGIFAAPASAAAPSYSVKAVNTGGQYDSWRLIDNAGTLYGQAMGRSAYHSGGTTHVLDLPTMSEYPDARVSAISNAGHMATTEMWASYMPDGPVKAYVTVNGANTHLKPLSDGSGLPTAWANGVNNAGTVVGSSKTDVRVPGGDPYNPRFASHAFAYSDGVTKDLGTLGGVHSGATAINNAGTIVGYAHNPSWRERAFIYQNGQMTDLGAFEGGSSAATDINDSGQIIGQSAHTWDTSVQSAFLYVDGVMTDLGWSAGNPSKAVDINNLGQVIGYGADAKGLQHGFIYQNGQLLQLDAALDPLAGWSIRSTYSINDHGQILADACRLGACGTVLLSPVPEPETYAMMLAGLGLLGVCARRRARRKAAA</sequence>
<evidence type="ECO:0000256" key="1">
    <source>
        <dbReference type="SAM" id="SignalP"/>
    </source>
</evidence>